<dbReference type="KEGG" id="dori:FH5T_06595"/>
<evidence type="ECO:0000259" key="6">
    <source>
        <dbReference type="Pfam" id="PF02055"/>
    </source>
</evidence>
<name>X5D9D4_9BACT</name>
<evidence type="ECO:0000256" key="2">
    <source>
        <dbReference type="ARBA" id="ARBA00022729"/>
    </source>
</evidence>
<dbReference type="PRINTS" id="PR00843">
    <property type="entry name" value="GLHYDRLASE30"/>
</dbReference>
<feature type="chain" id="PRO_5010514922" evidence="5">
    <location>
        <begin position="25"/>
        <end position="499"/>
    </location>
</feature>
<dbReference type="Pfam" id="PF17189">
    <property type="entry name" value="Glyco_hydro_30C"/>
    <property type="match status" value="1"/>
</dbReference>
<evidence type="ECO:0000256" key="5">
    <source>
        <dbReference type="SAM" id="SignalP"/>
    </source>
</evidence>
<reference evidence="9 11" key="2">
    <citation type="submission" date="2016-10" db="EMBL/GenBank/DDBJ databases">
        <authorList>
            <person name="de Groot N.N."/>
        </authorList>
    </citation>
    <scope>NUCLEOTIDE SEQUENCE [LARGE SCALE GENOMIC DNA]</scope>
    <source>
        <strain evidence="9 11">DSM 25947</strain>
    </source>
</reference>
<keyword evidence="10" id="KW-1185">Reference proteome</keyword>
<feature type="domain" description="Glycosyl hydrolase family 30 beta sandwich" evidence="7">
    <location>
        <begin position="434"/>
        <end position="495"/>
    </location>
</feature>
<feature type="signal peptide" evidence="5">
    <location>
        <begin position="1"/>
        <end position="24"/>
    </location>
</feature>
<dbReference type="PANTHER" id="PTHR11069:SF23">
    <property type="entry name" value="LYSOSOMAL ACID GLUCOSYLCERAMIDASE"/>
    <property type="match status" value="1"/>
</dbReference>
<keyword evidence="4" id="KW-0326">Glycosidase</keyword>
<dbReference type="SUPFAM" id="SSF51011">
    <property type="entry name" value="Glycosyl hydrolase domain"/>
    <property type="match status" value="1"/>
</dbReference>
<dbReference type="AlphaFoldDB" id="X5D9D4"/>
<reference evidence="8 10" key="1">
    <citation type="submission" date="2014-03" db="EMBL/GenBank/DDBJ databases">
        <title>Complete genome sequence of a deeply braunched marine Bacteroidia bacterium Draconibacterium orientale type strain FH5T.</title>
        <authorList>
            <person name="Li X."/>
            <person name="Wang X."/>
            <person name="Xie Z."/>
            <person name="Du Z."/>
            <person name="Chen G."/>
        </authorList>
    </citation>
    <scope>NUCLEOTIDE SEQUENCE [LARGE SCALE GENOMIC DNA]</scope>
    <source>
        <strain evidence="8 10">FH5</strain>
    </source>
</reference>
<dbReference type="Proteomes" id="UP000023772">
    <property type="component" value="Chromosome"/>
</dbReference>
<dbReference type="InterPro" id="IPR033453">
    <property type="entry name" value="Glyco_hydro_30_TIM-barrel"/>
</dbReference>
<dbReference type="SUPFAM" id="SSF51445">
    <property type="entry name" value="(Trans)glycosidases"/>
    <property type="match status" value="1"/>
</dbReference>
<dbReference type="InterPro" id="IPR001139">
    <property type="entry name" value="Glyco_hydro_30"/>
</dbReference>
<keyword evidence="3 4" id="KW-0378">Hydrolase</keyword>
<dbReference type="InterPro" id="IPR033452">
    <property type="entry name" value="GH30_C"/>
</dbReference>
<dbReference type="GO" id="GO:0016020">
    <property type="term" value="C:membrane"/>
    <property type="evidence" value="ECO:0007669"/>
    <property type="project" value="GOC"/>
</dbReference>
<evidence type="ECO:0000259" key="7">
    <source>
        <dbReference type="Pfam" id="PF17189"/>
    </source>
</evidence>
<organism evidence="9 11">
    <name type="scientific">Draconibacterium orientale</name>
    <dbReference type="NCBI Taxonomy" id="1168034"/>
    <lineage>
        <taxon>Bacteria</taxon>
        <taxon>Pseudomonadati</taxon>
        <taxon>Bacteroidota</taxon>
        <taxon>Bacteroidia</taxon>
        <taxon>Marinilabiliales</taxon>
        <taxon>Prolixibacteraceae</taxon>
        <taxon>Draconibacterium</taxon>
    </lineage>
</organism>
<comment type="similarity">
    <text evidence="1 4">Belongs to the glycosyl hydrolase 30 family.</text>
</comment>
<dbReference type="RefSeq" id="WP_038556870.1">
    <property type="nucleotide sequence ID" value="NZ_FOHT01000039.1"/>
</dbReference>
<evidence type="ECO:0000313" key="9">
    <source>
        <dbReference type="EMBL" id="SEU06646.1"/>
    </source>
</evidence>
<dbReference type="OrthoDB" id="9806701at2"/>
<dbReference type="PROSITE" id="PS51257">
    <property type="entry name" value="PROKAR_LIPOPROTEIN"/>
    <property type="match status" value="1"/>
</dbReference>
<dbReference type="Proteomes" id="UP000181981">
    <property type="component" value="Unassembled WGS sequence"/>
</dbReference>
<evidence type="ECO:0000313" key="11">
    <source>
        <dbReference type="Proteomes" id="UP000181981"/>
    </source>
</evidence>
<keyword evidence="2 5" id="KW-0732">Signal</keyword>
<dbReference type="GO" id="GO:0004348">
    <property type="term" value="F:glucosylceramidase activity"/>
    <property type="evidence" value="ECO:0007669"/>
    <property type="project" value="InterPro"/>
</dbReference>
<dbReference type="STRING" id="1168034.FH5T_06595"/>
<accession>X5D9D4</accession>
<evidence type="ECO:0000313" key="10">
    <source>
        <dbReference type="Proteomes" id="UP000023772"/>
    </source>
</evidence>
<dbReference type="EMBL" id="FOHT01000039">
    <property type="protein sequence ID" value="SEU06646.1"/>
    <property type="molecule type" value="Genomic_DNA"/>
</dbReference>
<gene>
    <name evidence="8" type="ORF">FH5T_06595</name>
    <name evidence="9" type="ORF">SAMN05444285_13933</name>
</gene>
<dbReference type="Gene3D" id="2.60.40.1180">
    <property type="entry name" value="Golgi alpha-mannosidase II"/>
    <property type="match status" value="1"/>
</dbReference>
<dbReference type="Pfam" id="PF02055">
    <property type="entry name" value="Glyco_hydro_30"/>
    <property type="match status" value="1"/>
</dbReference>
<dbReference type="HOGENOM" id="CLU_014379_3_1_10"/>
<feature type="domain" description="Glycosyl hydrolase family 30 TIM-barrel" evidence="6">
    <location>
        <begin position="87"/>
        <end position="429"/>
    </location>
</feature>
<dbReference type="InterPro" id="IPR013780">
    <property type="entry name" value="Glyco_hydro_b"/>
</dbReference>
<evidence type="ECO:0000256" key="3">
    <source>
        <dbReference type="ARBA" id="ARBA00022801"/>
    </source>
</evidence>
<protein>
    <submittedName>
        <fullName evidence="9">Glucosylceramidase</fullName>
    </submittedName>
</protein>
<evidence type="ECO:0000256" key="4">
    <source>
        <dbReference type="RuleBase" id="RU361188"/>
    </source>
</evidence>
<dbReference type="Gene3D" id="3.20.20.80">
    <property type="entry name" value="Glycosidases"/>
    <property type="match status" value="1"/>
</dbReference>
<proteinExistence type="inferred from homology"/>
<evidence type="ECO:0000256" key="1">
    <source>
        <dbReference type="ARBA" id="ARBA00005382"/>
    </source>
</evidence>
<dbReference type="PANTHER" id="PTHR11069">
    <property type="entry name" value="GLUCOSYLCERAMIDASE"/>
    <property type="match status" value="1"/>
</dbReference>
<dbReference type="eggNOG" id="COG5520">
    <property type="taxonomic scope" value="Bacteria"/>
</dbReference>
<dbReference type="GO" id="GO:0006680">
    <property type="term" value="P:glucosylceramide catabolic process"/>
    <property type="evidence" value="ECO:0007669"/>
    <property type="project" value="TreeGrafter"/>
</dbReference>
<sequence length="499" mass="56085">MRKLFDIKFILLITLLCSGFVACSDDNNGDIEEPVQPEPETGDVTLYITTNTRSHDFATKAVDFSDKSNMSPTTINLEPETRYQTMDGFGAAITGSTCYNLLQMTEDNREKFLKETFSPTEGMGYSYVRISIGCSDFSLSEYTCCDTEGIENFGLTSEETDYVIPILQEIQKINPDLKILGSPWTCPRWMKVNNLTDLQPFNSWTSGQLNPAYYADYATYFVKWIQVLKEYGIDIYSVTPQNEPLNRGNSASLFMGWEEQLGFVKNNLVPAFKAASLNTKIYLFDHNYNYDNMGDQNDYPVKIYDAGIDDELVAGAAYHNYGGNKDELLDIHAKYPERGLIFTETSIGTWNNGRNLETRLIEDMREVALGTVNNWCKGVIVWNLMLDSERGPNRDGGCQTCYGAVDIDRANYSSITRNSHYYIIGHLSSVVKPGAVRIGTSGFSDAGFYYSAFENTDGTYAVVLLNSNSASKMITLDDGTNHFSYEVPGKSVISYQWKK</sequence>
<dbReference type="EMBL" id="CP007451">
    <property type="protein sequence ID" value="AHW59378.1"/>
    <property type="molecule type" value="Genomic_DNA"/>
</dbReference>
<dbReference type="InterPro" id="IPR017853">
    <property type="entry name" value="GH"/>
</dbReference>
<evidence type="ECO:0000313" key="8">
    <source>
        <dbReference type="EMBL" id="AHW59378.1"/>
    </source>
</evidence>